<dbReference type="SUPFAM" id="SSF49854">
    <property type="entry name" value="Spermadhesin, CUB domain"/>
    <property type="match status" value="2"/>
</dbReference>
<name>A0A8I6S424_CIMLE</name>
<feature type="domain" description="CUB" evidence="3">
    <location>
        <begin position="254"/>
        <end position="372"/>
    </location>
</feature>
<evidence type="ECO:0000313" key="4">
    <source>
        <dbReference type="EnsemblMetazoa" id="XP_014255384.2"/>
    </source>
</evidence>
<evidence type="ECO:0000256" key="2">
    <source>
        <dbReference type="PROSITE-ProRule" id="PRU00059"/>
    </source>
</evidence>
<dbReference type="SMART" id="SM00042">
    <property type="entry name" value="CUB"/>
    <property type="match status" value="1"/>
</dbReference>
<dbReference type="InterPro" id="IPR035914">
    <property type="entry name" value="Sperma_CUB_dom_sf"/>
</dbReference>
<keyword evidence="5" id="KW-1185">Reference proteome</keyword>
<dbReference type="OMA" id="VIANTHK"/>
<dbReference type="InterPro" id="IPR000859">
    <property type="entry name" value="CUB_dom"/>
</dbReference>
<dbReference type="Proteomes" id="UP000494040">
    <property type="component" value="Unassembled WGS sequence"/>
</dbReference>
<dbReference type="PANTHER" id="PTHR47537:SF3">
    <property type="entry name" value="CUB DOMAIN-CONTAINING PROTEIN"/>
    <property type="match status" value="1"/>
</dbReference>
<protein>
    <recommendedName>
        <fullName evidence="3">CUB domain-containing protein</fullName>
    </recommendedName>
</protein>
<reference evidence="4" key="1">
    <citation type="submission" date="2022-01" db="UniProtKB">
        <authorList>
            <consortium name="EnsemblMetazoa"/>
        </authorList>
    </citation>
    <scope>IDENTIFICATION</scope>
</reference>
<proteinExistence type="predicted"/>
<dbReference type="AlphaFoldDB" id="A0A8I6S424"/>
<dbReference type="CDD" id="cd00041">
    <property type="entry name" value="CUB"/>
    <property type="match status" value="1"/>
</dbReference>
<dbReference type="RefSeq" id="XP_014255384.2">
    <property type="nucleotide sequence ID" value="XM_014399898.2"/>
</dbReference>
<dbReference type="KEGG" id="clec:106669972"/>
<accession>A0A8I6S424</accession>
<dbReference type="PROSITE" id="PS01180">
    <property type="entry name" value="CUB"/>
    <property type="match status" value="1"/>
</dbReference>
<keyword evidence="1" id="KW-1015">Disulfide bond</keyword>
<dbReference type="GO" id="GO:0005886">
    <property type="term" value="C:plasma membrane"/>
    <property type="evidence" value="ECO:0007669"/>
    <property type="project" value="TreeGrafter"/>
</dbReference>
<dbReference type="GeneID" id="106669972"/>
<comment type="caution">
    <text evidence="2">Lacks conserved residue(s) required for the propagation of feature annotation.</text>
</comment>
<dbReference type="OrthoDB" id="10063988at2759"/>
<organism evidence="4 5">
    <name type="scientific">Cimex lectularius</name>
    <name type="common">Bed bug</name>
    <name type="synonym">Acanthia lectularia</name>
    <dbReference type="NCBI Taxonomy" id="79782"/>
    <lineage>
        <taxon>Eukaryota</taxon>
        <taxon>Metazoa</taxon>
        <taxon>Ecdysozoa</taxon>
        <taxon>Arthropoda</taxon>
        <taxon>Hexapoda</taxon>
        <taxon>Insecta</taxon>
        <taxon>Pterygota</taxon>
        <taxon>Neoptera</taxon>
        <taxon>Paraneoptera</taxon>
        <taxon>Hemiptera</taxon>
        <taxon>Heteroptera</taxon>
        <taxon>Panheteroptera</taxon>
        <taxon>Cimicomorpha</taxon>
        <taxon>Cimicidae</taxon>
        <taxon>Cimex</taxon>
    </lineage>
</organism>
<evidence type="ECO:0000256" key="1">
    <source>
        <dbReference type="ARBA" id="ARBA00023157"/>
    </source>
</evidence>
<dbReference type="EnsemblMetazoa" id="XM_014399898.2">
    <property type="protein sequence ID" value="XP_014255384.2"/>
    <property type="gene ID" value="LOC106669972"/>
</dbReference>
<dbReference type="PANTHER" id="PTHR47537">
    <property type="entry name" value="CUBILIN"/>
    <property type="match status" value="1"/>
</dbReference>
<sequence length="845" mass="94071">MEFLQEQRSEAATEWKIKTMRMLSLLAILCTSVKLASTQALWTPIYVDSTSQVDLWTQSGVGCKCSFDSTSKNCACCVKEGGCPCGSQAPNRCAQCGIQHFCTNMCNMTLDARVLISKSGKSFGQLKSPPVQGPTFCWFSFIPDDDQRVEIQIYRLISVGKFNGTSCEAGFVQLVDGMSPTTKFGDTQICGTNERFTPPVLLFADNGPATLIFKVAEPTHRSQFMAYFSFTSVNGSLGPGFRPRGGKSLDGTECDWMFQESACKGNICQFSSPGYPGVYPPNRRCLYHIAGSSHSMIKLIFKALSLPHSHCNSHFIKVYSGPTTSSPVLTTLCRNRKQTIVHEGPNLLLEFSSGSSIHPFDFNGFVVALEFINIPTTLAPTTMTSKTTPSNILGSISNSHKKECSLIFYGNETRSGHFDSRGKAWHQNCTVMFIGRPNDVIHLSLVNYHLRASACQTALEIYSTFPSEGKKPLKRICSPAKKHARDPSKATSQETFASSGNVMVIFLRRPSNYEDIEPEFVDGMFLFHDQHVDGTLQPDTICDVEFFGHSSNSVGQVRNPGNQHYFWNSQNPIRCSQRFIPAANQSITIKVVSLTHLPLESNCKTECGDGGCRCVPKGYLASVNHLVLTSSTGKSLSCLCSDFKQEWLPVGLRSWSPVNVVYSVAPNSWATKGFHFQADYIFHNDNICGFRVMKQHSGTVSSGQLERENPLNYYYFQTCHWVLDSNVERQLTVDVHSVQNRPCTAWNITLHEYNEINPEKIGALLHTFCPRYVHKSFELPWKLNIIVIRLNAMTRMAPDFTFKWKSQIVRTNTRLAGITPAQPSNSVIQTSDCLLIFLLAVIGLK</sequence>
<dbReference type="InterPro" id="IPR053207">
    <property type="entry name" value="Non-NMDA_GluR_Accessory"/>
</dbReference>
<dbReference type="Gene3D" id="2.60.120.290">
    <property type="entry name" value="Spermadhesin, CUB domain"/>
    <property type="match status" value="1"/>
</dbReference>
<evidence type="ECO:0000259" key="3">
    <source>
        <dbReference type="PROSITE" id="PS01180"/>
    </source>
</evidence>
<dbReference type="Pfam" id="PF00431">
    <property type="entry name" value="CUB"/>
    <property type="match status" value="1"/>
</dbReference>
<evidence type="ECO:0000313" key="5">
    <source>
        <dbReference type="Proteomes" id="UP000494040"/>
    </source>
</evidence>